<dbReference type="EMBL" id="BMAU01021435">
    <property type="protein sequence ID" value="GFY35801.1"/>
    <property type="molecule type" value="Genomic_DNA"/>
</dbReference>
<dbReference type="AlphaFoldDB" id="A0A8X6WL75"/>
<reference evidence="1" key="1">
    <citation type="submission" date="2020-08" db="EMBL/GenBank/DDBJ databases">
        <title>Multicomponent nature underlies the extraordinary mechanical properties of spider dragline silk.</title>
        <authorList>
            <person name="Kono N."/>
            <person name="Nakamura H."/>
            <person name="Mori M."/>
            <person name="Yoshida Y."/>
            <person name="Ohtoshi R."/>
            <person name="Malay A.D."/>
            <person name="Moran D.A.P."/>
            <person name="Tomita M."/>
            <person name="Numata K."/>
            <person name="Arakawa K."/>
        </authorList>
    </citation>
    <scope>NUCLEOTIDE SEQUENCE</scope>
</reference>
<name>A0A8X6WL75_TRICX</name>
<protein>
    <submittedName>
        <fullName evidence="1">Histone-lysine N-methyltransferase SETMAR</fullName>
    </submittedName>
</protein>
<proteinExistence type="predicted"/>
<sequence length="133" mass="15879">MLEKVIENWTSRLDYIRASRGSPMPDIIFKRHNVEPFLDKLITEDEKWILYENINRKKNLTANQEHHHQQFQNQVSINEKYCFVCGGTGKEPDRLILSLLLQASQHVHCHRFPYDLEQKKSKLVLLCFEENRD</sequence>
<accession>A0A8X6WL75</accession>
<evidence type="ECO:0000313" key="1">
    <source>
        <dbReference type="EMBL" id="GFY35801.1"/>
    </source>
</evidence>
<comment type="caution">
    <text evidence="1">The sequence shown here is derived from an EMBL/GenBank/DDBJ whole genome shotgun (WGS) entry which is preliminary data.</text>
</comment>
<organism evidence="1 2">
    <name type="scientific">Trichonephila clavipes</name>
    <name type="common">Golden silk orbweaver</name>
    <name type="synonym">Nephila clavipes</name>
    <dbReference type="NCBI Taxonomy" id="2585209"/>
    <lineage>
        <taxon>Eukaryota</taxon>
        <taxon>Metazoa</taxon>
        <taxon>Ecdysozoa</taxon>
        <taxon>Arthropoda</taxon>
        <taxon>Chelicerata</taxon>
        <taxon>Arachnida</taxon>
        <taxon>Araneae</taxon>
        <taxon>Araneomorphae</taxon>
        <taxon>Entelegynae</taxon>
        <taxon>Araneoidea</taxon>
        <taxon>Nephilidae</taxon>
        <taxon>Trichonephila</taxon>
    </lineage>
</organism>
<dbReference type="Proteomes" id="UP000887159">
    <property type="component" value="Unassembled WGS sequence"/>
</dbReference>
<gene>
    <name evidence="1" type="primary">NCL1_63243</name>
    <name evidence="1" type="ORF">TNCV_4841781</name>
</gene>
<dbReference type="Gene3D" id="3.30.420.10">
    <property type="entry name" value="Ribonuclease H-like superfamily/Ribonuclease H"/>
    <property type="match status" value="1"/>
</dbReference>
<dbReference type="GO" id="GO:0003676">
    <property type="term" value="F:nucleic acid binding"/>
    <property type="evidence" value="ECO:0007669"/>
    <property type="project" value="InterPro"/>
</dbReference>
<dbReference type="InterPro" id="IPR036397">
    <property type="entry name" value="RNaseH_sf"/>
</dbReference>
<evidence type="ECO:0000313" key="2">
    <source>
        <dbReference type="Proteomes" id="UP000887159"/>
    </source>
</evidence>
<keyword evidence="2" id="KW-1185">Reference proteome</keyword>